<keyword evidence="2" id="KW-0812">Transmembrane</keyword>
<feature type="transmembrane region" description="Helical" evidence="2">
    <location>
        <begin position="321"/>
        <end position="343"/>
    </location>
</feature>
<feature type="transmembrane region" description="Helical" evidence="2">
    <location>
        <begin position="186"/>
        <end position="208"/>
    </location>
</feature>
<feature type="transmembrane region" description="Helical" evidence="2">
    <location>
        <begin position="286"/>
        <end position="309"/>
    </location>
</feature>
<feature type="transmembrane region" description="Helical" evidence="2">
    <location>
        <begin position="37"/>
        <end position="56"/>
    </location>
</feature>
<feature type="transmembrane region" description="Helical" evidence="2">
    <location>
        <begin position="262"/>
        <end position="280"/>
    </location>
</feature>
<dbReference type="Proteomes" id="UP001497457">
    <property type="component" value="Chromosome 20rd"/>
</dbReference>
<keyword evidence="4" id="KW-1185">Reference proteome</keyword>
<dbReference type="AlphaFoldDB" id="A0ABC9A8C6"/>
<evidence type="ECO:0000313" key="3">
    <source>
        <dbReference type="EMBL" id="CAL4973384.1"/>
    </source>
</evidence>
<feature type="transmembrane region" description="Helical" evidence="2">
    <location>
        <begin position="228"/>
        <end position="250"/>
    </location>
</feature>
<feature type="transmembrane region" description="Helical" evidence="2">
    <location>
        <begin position="383"/>
        <end position="408"/>
    </location>
</feature>
<protein>
    <submittedName>
        <fullName evidence="3">Uncharacterized protein</fullName>
    </submittedName>
</protein>
<organism evidence="3 4">
    <name type="scientific">Urochloa decumbens</name>
    <dbReference type="NCBI Taxonomy" id="240449"/>
    <lineage>
        <taxon>Eukaryota</taxon>
        <taxon>Viridiplantae</taxon>
        <taxon>Streptophyta</taxon>
        <taxon>Embryophyta</taxon>
        <taxon>Tracheophyta</taxon>
        <taxon>Spermatophyta</taxon>
        <taxon>Magnoliopsida</taxon>
        <taxon>Liliopsida</taxon>
        <taxon>Poales</taxon>
        <taxon>Poaceae</taxon>
        <taxon>PACMAD clade</taxon>
        <taxon>Panicoideae</taxon>
        <taxon>Panicodae</taxon>
        <taxon>Paniceae</taxon>
        <taxon>Melinidinae</taxon>
        <taxon>Urochloa</taxon>
    </lineage>
</organism>
<feature type="transmembrane region" description="Helical" evidence="2">
    <location>
        <begin position="349"/>
        <end position="371"/>
    </location>
</feature>
<feature type="transmembrane region" description="Helical" evidence="2">
    <location>
        <begin position="142"/>
        <end position="165"/>
    </location>
</feature>
<evidence type="ECO:0000256" key="1">
    <source>
        <dbReference type="SAM" id="MobiDB-lite"/>
    </source>
</evidence>
<evidence type="ECO:0000256" key="2">
    <source>
        <dbReference type="SAM" id="Phobius"/>
    </source>
</evidence>
<feature type="region of interest" description="Disordered" evidence="1">
    <location>
        <begin position="1"/>
        <end position="23"/>
    </location>
</feature>
<feature type="transmembrane region" description="Helical" evidence="2">
    <location>
        <begin position="114"/>
        <end position="136"/>
    </location>
</feature>
<gene>
    <name evidence="3" type="ORF">URODEC1_LOCUS51861</name>
</gene>
<keyword evidence="2" id="KW-0472">Membrane</keyword>
<proteinExistence type="predicted"/>
<name>A0ABC9A8C6_9POAL</name>
<evidence type="ECO:0000313" key="4">
    <source>
        <dbReference type="Proteomes" id="UP001497457"/>
    </source>
</evidence>
<keyword evidence="2" id="KW-1133">Transmembrane helix</keyword>
<reference evidence="4" key="1">
    <citation type="submission" date="2024-06" db="EMBL/GenBank/DDBJ databases">
        <authorList>
            <person name="Ryan C."/>
        </authorList>
    </citation>
    <scope>NUCLEOTIDE SEQUENCE [LARGE SCALE GENOMIC DNA]</scope>
</reference>
<feature type="transmembrane region" description="Helical" evidence="2">
    <location>
        <begin position="76"/>
        <end position="102"/>
    </location>
</feature>
<reference evidence="3 4" key="2">
    <citation type="submission" date="2024-10" db="EMBL/GenBank/DDBJ databases">
        <authorList>
            <person name="Ryan C."/>
        </authorList>
    </citation>
    <scope>NUCLEOTIDE SEQUENCE [LARGE SCALE GENOMIC DNA]</scope>
</reference>
<sequence>MNEPLQHGMNVEDGPPLHGNGSAEELAKSESDRIKTFYQTILSVLVVFIVATLSGYKDIKELYSTTNHKKVHLSNLLVAEGLLLIMTFLCAVVLMMFEFFVYQYGRRGRSWYRVVTILVAVTGTMLIVANTVLVIITNRNNAVLSVILVPVLVLVSVAVRAGAWMGEERISATLGSKYDMAMKGTFDMATIGTMTSFALQGTVAFGYLKTPDNNQAKGDPPLDLAVCYATSTFSLIMMMICAMPLVLLPANMLKDLIRVVERLRHVVIAALAMMALVVSVEFLEGFVVLSFCPEAVALVLYYAVEFFSLEARGENLPLLDFAFRIVATVGFSLMTGLYAAFLGTDHYNVYLKAAMFILLLAVLSSLSRLAIPLDIPGVGVAGAVEMGIAGIAVAFPAAALLAAIPLVLKVFLDLYLSR</sequence>
<dbReference type="EMBL" id="OZ075130">
    <property type="protein sequence ID" value="CAL4973384.1"/>
    <property type="molecule type" value="Genomic_DNA"/>
</dbReference>
<accession>A0ABC9A8C6</accession>